<evidence type="ECO:0000313" key="1">
    <source>
        <dbReference type="EMBL" id="MBD2847257.1"/>
    </source>
</evidence>
<accession>A0A927BUV1</accession>
<dbReference type="InterPro" id="IPR024496">
    <property type="entry name" value="Spore_germ_GerPE"/>
</dbReference>
<gene>
    <name evidence="1" type="ORF">IDH44_18820</name>
</gene>
<reference evidence="1" key="1">
    <citation type="submission" date="2020-09" db="EMBL/GenBank/DDBJ databases">
        <title>A novel bacterium of genus Paenibacillus, isolated from South China Sea.</title>
        <authorList>
            <person name="Huang H."/>
            <person name="Mo K."/>
            <person name="Hu Y."/>
        </authorList>
    </citation>
    <scope>NUCLEOTIDE SEQUENCE</scope>
    <source>
        <strain evidence="1">IB182496</strain>
    </source>
</reference>
<dbReference type="AlphaFoldDB" id="A0A927BUV1"/>
<dbReference type="EMBL" id="JACXIZ010000035">
    <property type="protein sequence ID" value="MBD2847257.1"/>
    <property type="molecule type" value="Genomic_DNA"/>
</dbReference>
<dbReference type="Proteomes" id="UP000621560">
    <property type="component" value="Unassembled WGS sequence"/>
</dbReference>
<proteinExistence type="predicted"/>
<comment type="caution">
    <text evidence="1">The sequence shown here is derived from an EMBL/GenBank/DDBJ whole genome shotgun (WGS) entry which is preliminary data.</text>
</comment>
<dbReference type="Pfam" id="PF10970">
    <property type="entry name" value="GerPE"/>
    <property type="match status" value="1"/>
</dbReference>
<dbReference type="RefSeq" id="WP_190920363.1">
    <property type="nucleotide sequence ID" value="NZ_JACXIZ010000035.1"/>
</dbReference>
<name>A0A927BUV1_9BACL</name>
<keyword evidence="2" id="KW-1185">Reference proteome</keyword>
<organism evidence="1 2">
    <name type="scientific">Paenibacillus sabuli</name>
    <dbReference type="NCBI Taxonomy" id="2772509"/>
    <lineage>
        <taxon>Bacteria</taxon>
        <taxon>Bacillati</taxon>
        <taxon>Bacillota</taxon>
        <taxon>Bacilli</taxon>
        <taxon>Bacillales</taxon>
        <taxon>Paenibacillaceae</taxon>
        <taxon>Paenibacillus</taxon>
    </lineage>
</organism>
<protein>
    <submittedName>
        <fullName evidence="1">Spore germination protein GerPE</fullName>
    </submittedName>
</protein>
<sequence length="153" mass="16556">MSAHPGWQPDWPPRISRVDRLEVIALSYSSVVQLGDHATFAPRLQAIAVQRELDHSAAGEAEFEAYAMFSEPYPELDAFAWLSESGSGICESVAMRRTQVCPDIQVGRIVTLGVSNASLLQIGSSGASRADSRIKHIRQYAPPGPPEASPDVP</sequence>
<evidence type="ECO:0000313" key="2">
    <source>
        <dbReference type="Proteomes" id="UP000621560"/>
    </source>
</evidence>